<protein>
    <recommendedName>
        <fullName evidence="3">C4-type zinc ribbon domain-containing protein</fullName>
    </recommendedName>
</protein>
<dbReference type="STRING" id="1379270.GEMMAAP_09815"/>
<dbReference type="AlphaFoldDB" id="A0A143BKH5"/>
<gene>
    <name evidence="1" type="ORF">GEMMAAP_09815</name>
</gene>
<evidence type="ECO:0000313" key="1">
    <source>
        <dbReference type="EMBL" id="AMW05041.1"/>
    </source>
</evidence>
<organism evidence="1 2">
    <name type="scientific">Gemmatimonas phototrophica</name>
    <dbReference type="NCBI Taxonomy" id="1379270"/>
    <lineage>
        <taxon>Bacteria</taxon>
        <taxon>Pseudomonadati</taxon>
        <taxon>Gemmatimonadota</taxon>
        <taxon>Gemmatimonadia</taxon>
        <taxon>Gemmatimonadales</taxon>
        <taxon>Gemmatimonadaceae</taxon>
        <taxon>Gemmatimonas</taxon>
    </lineage>
</organism>
<sequence length="221" mass="24019">MVIREIDARRSALAPKMALLDATQKRAVEEVARTEASLERELTRQRVLEARLAETRTLHEKYVSVLNNAEKLREATAAASQVESTKRALADGESEALVISRRIGDLRTALAAHREVLAQISHEQGAARSEMEATLAAIDAELATARVKRQLSAAGVGLGLLSKYDRIAARRQSAALIELRDFYCSACDTAIPLQRRPAFSTGSVIEPCEGCGVLLFHQSGA</sequence>
<dbReference type="Proteomes" id="UP000076404">
    <property type="component" value="Chromosome"/>
</dbReference>
<accession>A0A143BKH5</accession>
<dbReference type="KEGG" id="gph:GEMMAAP_09815"/>
<reference evidence="1 2" key="1">
    <citation type="journal article" date="2014" name="Proc. Natl. Acad. Sci. U.S.A.">
        <title>Functional type 2 photosynthetic reaction centers found in the rare bacterial phylum Gemmatimonadetes.</title>
        <authorList>
            <person name="Zeng Y."/>
            <person name="Feng F."/>
            <person name="Medova H."/>
            <person name="Dean J."/>
            <person name="Koblizek M."/>
        </authorList>
    </citation>
    <scope>NUCLEOTIDE SEQUENCE [LARGE SCALE GENOMIC DNA]</scope>
    <source>
        <strain evidence="1 2">AP64</strain>
    </source>
</reference>
<evidence type="ECO:0008006" key="3">
    <source>
        <dbReference type="Google" id="ProtNLM"/>
    </source>
</evidence>
<proteinExistence type="predicted"/>
<dbReference type="eggNOG" id="COG1579">
    <property type="taxonomic scope" value="Bacteria"/>
</dbReference>
<keyword evidence="2" id="KW-1185">Reference proteome</keyword>
<reference evidence="1 2" key="2">
    <citation type="journal article" date="2016" name="Environ. Microbiol. Rep.">
        <title>Metagenomic evidence for the presence of phototrophic Gemmatimonadetes bacteria in diverse environments.</title>
        <authorList>
            <person name="Zeng Y."/>
            <person name="Baumbach J."/>
            <person name="Barbosa E.G."/>
            <person name="Azevedo V."/>
            <person name="Zhang C."/>
            <person name="Koblizek M."/>
        </authorList>
    </citation>
    <scope>NUCLEOTIDE SEQUENCE [LARGE SCALE GENOMIC DNA]</scope>
    <source>
        <strain evidence="1 2">AP64</strain>
    </source>
</reference>
<evidence type="ECO:0000313" key="2">
    <source>
        <dbReference type="Proteomes" id="UP000076404"/>
    </source>
</evidence>
<name>A0A143BKH5_9BACT</name>
<dbReference type="EMBL" id="CP011454">
    <property type="protein sequence ID" value="AMW05041.1"/>
    <property type="molecule type" value="Genomic_DNA"/>
</dbReference>
<dbReference type="Gene3D" id="1.10.287.1490">
    <property type="match status" value="1"/>
</dbReference>